<dbReference type="Gene3D" id="3.30.160.20">
    <property type="match status" value="1"/>
</dbReference>
<sequence length="301" mass="32209">MCTHQFRNHCPARCYTSSQIVCVSTAQIQSLSRHRPMFKSFMHMTLISDVQTAAHRLGTADVFESFVGGLYRDQGLEAVKAWLHPLLIPYLSEAYTIVRRQHGLPATPSLAPPAPWRSLSSQSSSSQSSTNGPPDTPPGSVGPESAAVSVSPSPVSFSAAEDGADAGSAPIGHLALFNQHIQKTNREIEWVYSDGDGFGFDGFTGDEKNPAAERTGNAPEGGNSTRRGTKTTPVWMVTALVGGEDFGNGMGTSKKAARNEAAKKGLVKLGIVVWRTPIRPSELIATPLIGEYLHVLPKGKQ</sequence>
<organism evidence="5 6">
    <name type="scientific">Hohenbuehelia grisea</name>
    <dbReference type="NCBI Taxonomy" id="104357"/>
    <lineage>
        <taxon>Eukaryota</taxon>
        <taxon>Fungi</taxon>
        <taxon>Dikarya</taxon>
        <taxon>Basidiomycota</taxon>
        <taxon>Agaricomycotina</taxon>
        <taxon>Agaricomycetes</taxon>
        <taxon>Agaricomycetidae</taxon>
        <taxon>Agaricales</taxon>
        <taxon>Pleurotineae</taxon>
        <taxon>Pleurotaceae</taxon>
        <taxon>Hohenbuehelia</taxon>
    </lineage>
</organism>
<dbReference type="SUPFAM" id="SSF54768">
    <property type="entry name" value="dsRNA-binding domain-like"/>
    <property type="match status" value="1"/>
</dbReference>
<protein>
    <recommendedName>
        <fullName evidence="4">DRBM domain-containing protein</fullName>
    </recommendedName>
</protein>
<evidence type="ECO:0000313" key="6">
    <source>
        <dbReference type="Proteomes" id="UP001556367"/>
    </source>
</evidence>
<evidence type="ECO:0000256" key="3">
    <source>
        <dbReference type="SAM" id="MobiDB-lite"/>
    </source>
</evidence>
<evidence type="ECO:0000313" key="5">
    <source>
        <dbReference type="EMBL" id="KAL0950144.1"/>
    </source>
</evidence>
<comment type="caution">
    <text evidence="5">The sequence shown here is derived from an EMBL/GenBank/DDBJ whole genome shotgun (WGS) entry which is preliminary data.</text>
</comment>
<gene>
    <name evidence="5" type="ORF">HGRIS_010140</name>
</gene>
<evidence type="ECO:0000256" key="1">
    <source>
        <dbReference type="ARBA" id="ARBA00022884"/>
    </source>
</evidence>
<dbReference type="SUPFAM" id="SSF69065">
    <property type="entry name" value="RNase III domain-like"/>
    <property type="match status" value="1"/>
</dbReference>
<feature type="domain" description="DRBM" evidence="4">
    <location>
        <begin position="169"/>
        <end position="271"/>
    </location>
</feature>
<dbReference type="EMBL" id="JASNQZ010000012">
    <property type="protein sequence ID" value="KAL0950144.1"/>
    <property type="molecule type" value="Genomic_DNA"/>
</dbReference>
<keyword evidence="6" id="KW-1185">Reference proteome</keyword>
<dbReference type="PROSITE" id="PS50137">
    <property type="entry name" value="DS_RBD"/>
    <property type="match status" value="1"/>
</dbReference>
<dbReference type="InterPro" id="IPR036389">
    <property type="entry name" value="RNase_III_sf"/>
</dbReference>
<dbReference type="InterPro" id="IPR014720">
    <property type="entry name" value="dsRBD_dom"/>
</dbReference>
<dbReference type="Pfam" id="PF00035">
    <property type="entry name" value="dsrm"/>
    <property type="match status" value="1"/>
</dbReference>
<evidence type="ECO:0000256" key="2">
    <source>
        <dbReference type="PROSITE-ProRule" id="PRU00266"/>
    </source>
</evidence>
<feature type="compositionally biased region" description="Low complexity" evidence="3">
    <location>
        <begin position="118"/>
        <end position="129"/>
    </location>
</feature>
<proteinExistence type="predicted"/>
<feature type="compositionally biased region" description="Low complexity" evidence="3">
    <location>
        <begin position="139"/>
        <end position="164"/>
    </location>
</feature>
<dbReference type="Proteomes" id="UP001556367">
    <property type="component" value="Unassembled WGS sequence"/>
</dbReference>
<accession>A0ABR3J3D9</accession>
<reference evidence="6" key="1">
    <citation type="submission" date="2024-06" db="EMBL/GenBank/DDBJ databases">
        <title>Multi-omics analyses provide insights into the biosynthesis of the anticancer antibiotic pleurotin in Hohenbuehelia grisea.</title>
        <authorList>
            <person name="Weaver J.A."/>
            <person name="Alberti F."/>
        </authorList>
    </citation>
    <scope>NUCLEOTIDE SEQUENCE [LARGE SCALE GENOMIC DNA]</scope>
    <source>
        <strain evidence="6">T-177</strain>
    </source>
</reference>
<dbReference type="Gene3D" id="1.10.1520.10">
    <property type="entry name" value="Ribonuclease III domain"/>
    <property type="match status" value="1"/>
</dbReference>
<keyword evidence="1 2" id="KW-0694">RNA-binding</keyword>
<evidence type="ECO:0000259" key="4">
    <source>
        <dbReference type="PROSITE" id="PS50137"/>
    </source>
</evidence>
<feature type="region of interest" description="Disordered" evidence="3">
    <location>
        <begin position="207"/>
        <end position="229"/>
    </location>
</feature>
<feature type="region of interest" description="Disordered" evidence="3">
    <location>
        <begin position="106"/>
        <end position="164"/>
    </location>
</feature>
<name>A0ABR3J3D9_9AGAR</name>